<keyword evidence="4" id="KW-1185">Reference proteome</keyword>
<accession>A0ABV2ALA4</accession>
<keyword evidence="1" id="KW-1133">Transmembrane helix</keyword>
<evidence type="ECO:0000256" key="1">
    <source>
        <dbReference type="SAM" id="Phobius"/>
    </source>
</evidence>
<evidence type="ECO:0000256" key="2">
    <source>
        <dbReference type="SAM" id="SignalP"/>
    </source>
</evidence>
<dbReference type="EMBL" id="JBDODL010000675">
    <property type="protein sequence ID" value="MES1920443.1"/>
    <property type="molecule type" value="Genomic_DNA"/>
</dbReference>
<protein>
    <submittedName>
        <fullName evidence="3">Uncharacterized protein</fullName>
    </submittedName>
</protein>
<keyword evidence="1" id="KW-0812">Transmembrane</keyword>
<keyword evidence="1" id="KW-0472">Membrane</keyword>
<feature type="transmembrane region" description="Helical" evidence="1">
    <location>
        <begin position="30"/>
        <end position="47"/>
    </location>
</feature>
<feature type="chain" id="PRO_5045885995" evidence="2">
    <location>
        <begin position="23"/>
        <end position="117"/>
    </location>
</feature>
<keyword evidence="2" id="KW-0732">Signal</keyword>
<sequence length="117" mass="13507">MTFELLMFLRIVMSKLPPPIMGQSNDRENYYLAIILLLCTVILILVISRNVSRNNANAFVKLFLSKLHRNLHSNARTREIFTQPSMLVRVDDNVFEQGKVVGFINSKGEHIFESKKI</sequence>
<reference evidence="3 4" key="1">
    <citation type="journal article" date="2024" name="BMC Biol.">
        <title>Comparative genomics of Ascetosporea gives new insight into the evolutionary basis for animal parasitism in Rhizaria.</title>
        <authorList>
            <person name="Hiltunen Thoren M."/>
            <person name="Onut-Brannstrom I."/>
            <person name="Alfjorden A."/>
            <person name="Peckova H."/>
            <person name="Swords F."/>
            <person name="Hooper C."/>
            <person name="Holzer A.S."/>
            <person name="Bass D."/>
            <person name="Burki F."/>
        </authorList>
    </citation>
    <scope>NUCLEOTIDE SEQUENCE [LARGE SCALE GENOMIC DNA]</scope>
    <source>
        <strain evidence="3">20-A016</strain>
    </source>
</reference>
<evidence type="ECO:0000313" key="4">
    <source>
        <dbReference type="Proteomes" id="UP001439008"/>
    </source>
</evidence>
<evidence type="ECO:0000313" key="3">
    <source>
        <dbReference type="EMBL" id="MES1920443.1"/>
    </source>
</evidence>
<organism evidence="3 4">
    <name type="scientific">Bonamia ostreae</name>
    <dbReference type="NCBI Taxonomy" id="126728"/>
    <lineage>
        <taxon>Eukaryota</taxon>
        <taxon>Sar</taxon>
        <taxon>Rhizaria</taxon>
        <taxon>Endomyxa</taxon>
        <taxon>Ascetosporea</taxon>
        <taxon>Haplosporida</taxon>
        <taxon>Bonamia</taxon>
    </lineage>
</organism>
<comment type="caution">
    <text evidence="3">The sequence shown here is derived from an EMBL/GenBank/DDBJ whole genome shotgun (WGS) entry which is preliminary data.</text>
</comment>
<gene>
    <name evidence="3" type="ORF">MHBO_002112</name>
</gene>
<feature type="signal peptide" evidence="2">
    <location>
        <begin position="1"/>
        <end position="22"/>
    </location>
</feature>
<name>A0ABV2ALA4_9EUKA</name>
<proteinExistence type="predicted"/>
<dbReference type="Proteomes" id="UP001439008">
    <property type="component" value="Unassembled WGS sequence"/>
</dbReference>